<dbReference type="RefSeq" id="WP_108132253.1">
    <property type="nucleotide sequence ID" value="NZ_CP098827.1"/>
</dbReference>
<organism evidence="2">
    <name type="scientific">Halomonas sp. RT37</name>
    <dbReference type="NCBI Taxonomy" id="2950872"/>
    <lineage>
        <taxon>Bacteria</taxon>
        <taxon>Pseudomonadati</taxon>
        <taxon>Pseudomonadota</taxon>
        <taxon>Gammaproteobacteria</taxon>
        <taxon>Oceanospirillales</taxon>
        <taxon>Halomonadaceae</taxon>
        <taxon>Halomonas</taxon>
    </lineage>
</organism>
<feature type="transmembrane region" description="Helical" evidence="1">
    <location>
        <begin position="12"/>
        <end position="30"/>
    </location>
</feature>
<dbReference type="InterPro" id="IPR001969">
    <property type="entry name" value="Aspartic_peptidase_AS"/>
</dbReference>
<dbReference type="NCBIfam" id="TIGR02281">
    <property type="entry name" value="clan_AA_DTGA"/>
    <property type="match status" value="1"/>
</dbReference>
<keyword evidence="1" id="KW-1133">Transmembrane helix</keyword>
<evidence type="ECO:0000313" key="2">
    <source>
        <dbReference type="EMBL" id="XBO70502.1"/>
    </source>
</evidence>
<keyword evidence="1" id="KW-0472">Membrane</keyword>
<keyword evidence="1" id="KW-0812">Transmembrane</keyword>
<reference evidence="2" key="1">
    <citation type="submission" date="2022-06" db="EMBL/GenBank/DDBJ databases">
        <title>A novel DMS-producing enzyme.</title>
        <authorList>
            <person name="Zhang Y."/>
        </authorList>
    </citation>
    <scope>NUCLEOTIDE SEQUENCE</scope>
    <source>
        <strain evidence="2">RT37</strain>
    </source>
</reference>
<dbReference type="SUPFAM" id="SSF50630">
    <property type="entry name" value="Acid proteases"/>
    <property type="match status" value="1"/>
</dbReference>
<keyword evidence="2" id="KW-0378">Hydrolase</keyword>
<dbReference type="CDD" id="cd05483">
    <property type="entry name" value="retropepsin_like_bacteria"/>
    <property type="match status" value="1"/>
</dbReference>
<dbReference type="Pfam" id="PF13975">
    <property type="entry name" value="gag-asp_proteas"/>
    <property type="match status" value="1"/>
</dbReference>
<dbReference type="InterPro" id="IPR021109">
    <property type="entry name" value="Peptidase_aspartic_dom_sf"/>
</dbReference>
<dbReference type="AlphaFoldDB" id="A0AAU7KFR0"/>
<dbReference type="PROSITE" id="PS00141">
    <property type="entry name" value="ASP_PROTEASE"/>
    <property type="match status" value="1"/>
</dbReference>
<gene>
    <name evidence="2" type="ORF">NFG58_18110</name>
</gene>
<proteinExistence type="predicted"/>
<evidence type="ECO:0000256" key="1">
    <source>
        <dbReference type="SAM" id="Phobius"/>
    </source>
</evidence>
<name>A0AAU7KFR0_9GAMM</name>
<dbReference type="EMBL" id="CP098827">
    <property type="protein sequence ID" value="XBO70502.1"/>
    <property type="molecule type" value="Genomic_DNA"/>
</dbReference>
<dbReference type="InterPro" id="IPR034122">
    <property type="entry name" value="Retropepsin-like_bacterial"/>
</dbReference>
<dbReference type="InterPro" id="IPR011969">
    <property type="entry name" value="Clan_AA_Asp_peptidase_C"/>
</dbReference>
<dbReference type="Gene3D" id="2.40.70.10">
    <property type="entry name" value="Acid Proteases"/>
    <property type="match status" value="1"/>
</dbReference>
<protein>
    <submittedName>
        <fullName evidence="2">Retroviral-like aspartic protease family protein</fullName>
    </submittedName>
</protein>
<dbReference type="GO" id="GO:0004190">
    <property type="term" value="F:aspartic-type endopeptidase activity"/>
    <property type="evidence" value="ECO:0007669"/>
    <property type="project" value="InterPro"/>
</dbReference>
<sequence length="186" mass="19686">MTQRQGTRGPGLAMMLLFWVLFMGLGGWWATSWLEQRLNPNANLNQVAEGEPLRLKRGPGGHFVAPGSINGTPVTFLVDTGATRVALPGDLAARLSLPDLGSAWFHTANGRAQGTLTRLDSVTLGGLSATRVDGSISPGMEGETALLGMSFLGRFDIAIRGDILELQARGSSSPRADAAPHKEIQP</sequence>
<accession>A0AAU7KFR0</accession>
<dbReference type="GO" id="GO:0006508">
    <property type="term" value="P:proteolysis"/>
    <property type="evidence" value="ECO:0007669"/>
    <property type="project" value="UniProtKB-KW"/>
</dbReference>
<keyword evidence="2" id="KW-0645">Protease</keyword>